<dbReference type="STRING" id="1747903.ASR47_1004305"/>
<dbReference type="SUPFAM" id="SSF53187">
    <property type="entry name" value="Zn-dependent exopeptidases"/>
    <property type="match status" value="1"/>
</dbReference>
<gene>
    <name evidence="1" type="ORF">ASR47_1004305</name>
</gene>
<dbReference type="Pfam" id="PF05013">
    <property type="entry name" value="FGase"/>
    <property type="match status" value="1"/>
</dbReference>
<dbReference type="RefSeq" id="WP_065309541.1">
    <property type="nucleotide sequence ID" value="NZ_LOCQ01000059.1"/>
</dbReference>
<sequence>MITSTNHMYSISRPGAGAHSLPIVLDSPHSGTEYPVNSAIIAPAAALDTTRDAYVDQLWGAAAASGAPLLAARFPRAYIDPNRAPDDIDQAMLETPWPGPLAPSAACLRGMGLIRRNALPGVPMYEGKLSVNEVQQRLRRYYQPYHDALAALLDDSHQRFGQVLHINCHSMKSVGNAMNVDNGTVRPDLVVSDCLGQSADPRLSAWIAALFGKLGYKVAINTPYQGGHIVKQYGAPAQARHSVQIEIKRSLYMDEASLEQHDGFVRLRRDLETFVQALANHIHVPRAAVARHIQP</sequence>
<comment type="caution">
    <text evidence="1">The sequence shown here is derived from an EMBL/GenBank/DDBJ whole genome shotgun (WGS) entry which is preliminary data.</text>
</comment>
<accession>A0A1A7BZY3</accession>
<dbReference type="GO" id="GO:0050129">
    <property type="term" value="F:N-formylglutamate deformylase activity"/>
    <property type="evidence" value="ECO:0007669"/>
    <property type="project" value="UniProtKB-EC"/>
</dbReference>
<keyword evidence="1" id="KW-0378">Hydrolase</keyword>
<dbReference type="EC" id="3.5.1.68" evidence="1"/>
<dbReference type="EMBL" id="LOCQ01000059">
    <property type="protein sequence ID" value="OBV38030.1"/>
    <property type="molecule type" value="Genomic_DNA"/>
</dbReference>
<evidence type="ECO:0000313" key="1">
    <source>
        <dbReference type="EMBL" id="OBV38030.1"/>
    </source>
</evidence>
<dbReference type="AlphaFoldDB" id="A0A1A7BZY3"/>
<name>A0A1A7BZY3_9BURK</name>
<dbReference type="Proteomes" id="UP000092713">
    <property type="component" value="Unassembled WGS sequence"/>
</dbReference>
<dbReference type="Gene3D" id="3.40.630.40">
    <property type="entry name" value="Zn-dependent exopeptidases"/>
    <property type="match status" value="1"/>
</dbReference>
<dbReference type="OrthoDB" id="8716700at2"/>
<dbReference type="InterPro" id="IPR007709">
    <property type="entry name" value="N-FG_amidohydro"/>
</dbReference>
<proteinExistence type="predicted"/>
<dbReference type="PATRIC" id="fig|1747903.4.peg.1565"/>
<evidence type="ECO:0000313" key="2">
    <source>
        <dbReference type="Proteomes" id="UP000092713"/>
    </source>
</evidence>
<keyword evidence="2" id="KW-1185">Reference proteome</keyword>
<organism evidence="1 2">
    <name type="scientific">Janthinobacterium psychrotolerans</name>
    <dbReference type="NCBI Taxonomy" id="1747903"/>
    <lineage>
        <taxon>Bacteria</taxon>
        <taxon>Pseudomonadati</taxon>
        <taxon>Pseudomonadota</taxon>
        <taxon>Betaproteobacteria</taxon>
        <taxon>Burkholderiales</taxon>
        <taxon>Oxalobacteraceae</taxon>
        <taxon>Janthinobacterium</taxon>
    </lineage>
</organism>
<protein>
    <submittedName>
        <fullName evidence="1">N-formylglutamate deformylase</fullName>
        <ecNumber evidence="1">3.5.1.68</ecNumber>
    </submittedName>
</protein>
<reference evidence="1 2" key="1">
    <citation type="submission" date="2016-04" db="EMBL/GenBank/DDBJ databases">
        <title>Draft genome sequence of Janthinobacterium psychrotolerans sp. nov., isolated from freshwater sediments in Denmark.</title>
        <authorList>
            <person name="Gong X."/>
            <person name="Skrivergaard S."/>
            <person name="Korsgaard B.S."/>
            <person name="Schreiber L."/>
            <person name="Marshall I.P."/>
            <person name="Finster K."/>
            <person name="Schramm A."/>
        </authorList>
    </citation>
    <scope>NUCLEOTIDE SEQUENCE [LARGE SCALE GENOMIC DNA]</scope>
    <source>
        <strain evidence="1 2">S3-2</strain>
    </source>
</reference>